<dbReference type="InterPro" id="IPR047122">
    <property type="entry name" value="Trans-enoyl_RdTase-like"/>
</dbReference>
<dbReference type="InterPro" id="IPR036291">
    <property type="entry name" value="NAD(P)-bd_dom_sf"/>
</dbReference>
<evidence type="ECO:0000259" key="3">
    <source>
        <dbReference type="SMART" id="SM00829"/>
    </source>
</evidence>
<comment type="similarity">
    <text evidence="1">Belongs to the zinc-containing alcohol dehydrogenase family.</text>
</comment>
<evidence type="ECO:0000256" key="1">
    <source>
        <dbReference type="ARBA" id="ARBA00008072"/>
    </source>
</evidence>
<dbReference type="STRING" id="1849047.A0A3D8RLC6"/>
<comment type="caution">
    <text evidence="4">The sequence shown here is derived from an EMBL/GenBank/DDBJ whole genome shotgun (WGS) entry which is preliminary data.</text>
</comment>
<dbReference type="GO" id="GO:0016651">
    <property type="term" value="F:oxidoreductase activity, acting on NAD(P)H"/>
    <property type="evidence" value="ECO:0007669"/>
    <property type="project" value="InterPro"/>
</dbReference>
<reference evidence="4 5" key="1">
    <citation type="journal article" date="2018" name="IMA Fungus">
        <title>IMA Genome-F 9: Draft genome sequence of Annulohypoxylon stygium, Aspergillus mulundensis, Berkeleyomyces basicola (syn. Thielaviopsis basicola), Ceratocystis smalleyi, two Cercospora beticola strains, Coleophoma cylindrospora, Fusarium fracticaudum, Phialophora cf. hyalina, and Morchella septimelata.</title>
        <authorList>
            <person name="Wingfield B.D."/>
            <person name="Bills G.F."/>
            <person name="Dong Y."/>
            <person name="Huang W."/>
            <person name="Nel W.J."/>
            <person name="Swalarsk-Parry B.S."/>
            <person name="Vaghefi N."/>
            <person name="Wilken P.M."/>
            <person name="An Z."/>
            <person name="de Beer Z.W."/>
            <person name="De Vos L."/>
            <person name="Chen L."/>
            <person name="Duong T.A."/>
            <person name="Gao Y."/>
            <person name="Hammerbacher A."/>
            <person name="Kikkert J.R."/>
            <person name="Li Y."/>
            <person name="Li H."/>
            <person name="Li K."/>
            <person name="Li Q."/>
            <person name="Liu X."/>
            <person name="Ma X."/>
            <person name="Naidoo K."/>
            <person name="Pethybridge S.J."/>
            <person name="Sun J."/>
            <person name="Steenkamp E.T."/>
            <person name="van der Nest M.A."/>
            <person name="van Wyk S."/>
            <person name="Wingfield M.J."/>
            <person name="Xiong C."/>
            <person name="Yue Q."/>
            <person name="Zhang X."/>
        </authorList>
    </citation>
    <scope>NUCLEOTIDE SEQUENCE [LARGE SCALE GENOMIC DNA]</scope>
    <source>
        <strain evidence="4 5">BP6252</strain>
    </source>
</reference>
<dbReference type="SMART" id="SM00829">
    <property type="entry name" value="PKS_ER"/>
    <property type="match status" value="1"/>
</dbReference>
<dbReference type="InterPro" id="IPR011032">
    <property type="entry name" value="GroES-like_sf"/>
</dbReference>
<gene>
    <name evidence="4" type="ORF">BP6252_05999</name>
</gene>
<dbReference type="InterPro" id="IPR020843">
    <property type="entry name" value="ER"/>
</dbReference>
<dbReference type="EMBL" id="PDLM01000006">
    <property type="protein sequence ID" value="RDW74857.1"/>
    <property type="molecule type" value="Genomic_DNA"/>
</dbReference>
<evidence type="ECO:0000313" key="5">
    <source>
        <dbReference type="Proteomes" id="UP000256645"/>
    </source>
</evidence>
<accession>A0A3D8RLC6</accession>
<organism evidence="4 5">
    <name type="scientific">Coleophoma cylindrospora</name>
    <dbReference type="NCBI Taxonomy" id="1849047"/>
    <lineage>
        <taxon>Eukaryota</taxon>
        <taxon>Fungi</taxon>
        <taxon>Dikarya</taxon>
        <taxon>Ascomycota</taxon>
        <taxon>Pezizomycotina</taxon>
        <taxon>Leotiomycetes</taxon>
        <taxon>Helotiales</taxon>
        <taxon>Dermateaceae</taxon>
        <taxon>Coleophoma</taxon>
    </lineage>
</organism>
<dbReference type="SUPFAM" id="SSF50129">
    <property type="entry name" value="GroES-like"/>
    <property type="match status" value="1"/>
</dbReference>
<protein>
    <recommendedName>
        <fullName evidence="3">Enoyl reductase (ER) domain-containing protein</fullName>
    </recommendedName>
</protein>
<dbReference type="AlphaFoldDB" id="A0A3D8RLC6"/>
<keyword evidence="5" id="KW-1185">Reference proteome</keyword>
<dbReference type="Proteomes" id="UP000256645">
    <property type="component" value="Unassembled WGS sequence"/>
</dbReference>
<keyword evidence="2" id="KW-0560">Oxidoreductase</keyword>
<evidence type="ECO:0000313" key="4">
    <source>
        <dbReference type="EMBL" id="RDW74857.1"/>
    </source>
</evidence>
<dbReference type="Gene3D" id="3.40.50.720">
    <property type="entry name" value="NAD(P)-binding Rossmann-like Domain"/>
    <property type="match status" value="1"/>
</dbReference>
<name>A0A3D8RLC6_9HELO</name>
<feature type="domain" description="Enoyl reductase (ER)" evidence="3">
    <location>
        <begin position="12"/>
        <end position="346"/>
    </location>
</feature>
<dbReference type="SUPFAM" id="SSF51735">
    <property type="entry name" value="NAD(P)-binding Rossmann-fold domains"/>
    <property type="match status" value="1"/>
</dbReference>
<sequence>MPSNRAVIVPDKSQPVEIREVPYQSPKTDEIVLASRAVAVNPVDVGVQLMGPMIFPFLKYPAIIGFDVAGEVIEVGSGVTRFKAGDRVLGYAAGFLEQDNTRAAFQDYPVLHEALVSPIPSTMAYEEAVVLPLALLAAAWGLFQKSFLGLAYPSAQDNKGTSGETLLIWGGSTSVGCNAIQLAVVAGYEVITTASPKNFSLARKLGASQVFDYRSATVVHDIVEAFRGKTSAGAFCIGGTDLPSRKLASDACFEIVSRIEGNKFISMAMPVPEDKPDDIEAKFLARDSDQTFEVGKMIFEDFLPTALAKGRILPYPEALVVGNGWQSVQNALDLLRKGVSATKLVITL</sequence>
<dbReference type="InterPro" id="IPR013154">
    <property type="entry name" value="ADH-like_N"/>
</dbReference>
<evidence type="ECO:0000256" key="2">
    <source>
        <dbReference type="ARBA" id="ARBA00023002"/>
    </source>
</evidence>
<proteinExistence type="inferred from homology"/>
<dbReference type="Pfam" id="PF08240">
    <property type="entry name" value="ADH_N"/>
    <property type="match status" value="1"/>
</dbReference>
<dbReference type="CDD" id="cd08249">
    <property type="entry name" value="enoyl_reductase_like"/>
    <property type="match status" value="1"/>
</dbReference>
<dbReference type="PANTHER" id="PTHR45348">
    <property type="entry name" value="HYPOTHETICAL OXIDOREDUCTASE (EUROFUNG)"/>
    <property type="match status" value="1"/>
</dbReference>
<dbReference type="PANTHER" id="PTHR45348:SF2">
    <property type="entry name" value="ZINC-TYPE ALCOHOL DEHYDROGENASE-LIKE PROTEIN C2E1P3.01"/>
    <property type="match status" value="1"/>
</dbReference>
<dbReference type="Gene3D" id="3.90.180.10">
    <property type="entry name" value="Medium-chain alcohol dehydrogenases, catalytic domain"/>
    <property type="match status" value="1"/>
</dbReference>
<dbReference type="OrthoDB" id="48317at2759"/>